<keyword evidence="5 13" id="KW-0479">Metal-binding</keyword>
<accession>A0A8C5EG30</accession>
<keyword evidence="4" id="KW-0963">Cytoplasm</keyword>
<dbReference type="Gene3D" id="3.40.630.10">
    <property type="entry name" value="Zn peptidases"/>
    <property type="match status" value="1"/>
</dbReference>
<dbReference type="EC" id="3.5.1.15" evidence="9"/>
<comment type="subcellular location">
    <subcellularLocation>
        <location evidence="2">Cytoplasm</location>
    </subcellularLocation>
    <subcellularLocation>
        <location evidence="1">Nucleus</location>
    </subcellularLocation>
</comment>
<dbReference type="HAMAP" id="MF_00704">
    <property type="entry name" value="Aspartoacylase"/>
    <property type="match status" value="1"/>
</dbReference>
<dbReference type="Gene3D" id="2.20.25.160">
    <property type="match status" value="1"/>
</dbReference>
<dbReference type="InterPro" id="IPR050178">
    <property type="entry name" value="AspA/AstE_fam"/>
</dbReference>
<dbReference type="PANTHER" id="PTHR15162:SF9">
    <property type="entry name" value="ASPARTOACYLASE"/>
    <property type="match status" value="1"/>
</dbReference>
<evidence type="ECO:0000313" key="16">
    <source>
        <dbReference type="Ensembl" id="ENSGWIP00000021295.1"/>
    </source>
</evidence>
<evidence type="ECO:0000256" key="4">
    <source>
        <dbReference type="ARBA" id="ARBA00022490"/>
    </source>
</evidence>
<keyword evidence="17" id="KW-1185">Reference proteome</keyword>
<evidence type="ECO:0000256" key="10">
    <source>
        <dbReference type="ARBA" id="ARBA00040105"/>
    </source>
</evidence>
<proteinExistence type="inferred from homology"/>
<dbReference type="CDD" id="cd06909">
    <property type="entry name" value="M14_ASPA"/>
    <property type="match status" value="1"/>
</dbReference>
<evidence type="ECO:0000259" key="15">
    <source>
        <dbReference type="Pfam" id="PF24827"/>
    </source>
</evidence>
<dbReference type="InterPro" id="IPR055438">
    <property type="entry name" value="AstE_AspA_cat"/>
</dbReference>
<dbReference type="InterPro" id="IPR007036">
    <property type="entry name" value="Aste_AspA_hybrid_dom"/>
</dbReference>
<dbReference type="FunFam" id="3.40.630.10:FF:000025">
    <property type="entry name" value="aspartoacylase"/>
    <property type="match status" value="1"/>
</dbReference>
<protein>
    <recommendedName>
        <fullName evidence="10">Aspartoacylase</fullName>
        <ecNumber evidence="9">3.5.1.15</ecNumber>
    </recommendedName>
    <alternativeName>
        <fullName evidence="11">Aminoacylase-2</fullName>
    </alternativeName>
</protein>
<reference evidence="16" key="1">
    <citation type="submission" date="2020-06" db="EMBL/GenBank/DDBJ databases">
        <authorList>
            <consortium name="Wellcome Sanger Institute Data Sharing"/>
        </authorList>
    </citation>
    <scope>NUCLEOTIDE SEQUENCE [LARGE SCALE GENOMIC DNA]</scope>
</reference>
<comment type="cofactor">
    <cofactor evidence="13">
        <name>Zn(2+)</name>
        <dbReference type="ChEBI" id="CHEBI:29105"/>
    </cofactor>
    <text evidence="13">Binds 1 zinc ion per subunit.</text>
</comment>
<keyword evidence="6" id="KW-0378">Hydrolase</keyword>
<dbReference type="Pfam" id="PF24827">
    <property type="entry name" value="AstE_AspA_cat"/>
    <property type="match status" value="1"/>
</dbReference>
<feature type="binding site" evidence="13">
    <location>
        <position position="23"/>
    </location>
    <ligand>
        <name>Zn(2+)</name>
        <dbReference type="ChEBI" id="CHEBI:29105"/>
    </ligand>
</feature>
<dbReference type="SUPFAM" id="SSF53187">
    <property type="entry name" value="Zn-dependent exopeptidases"/>
    <property type="match status" value="1"/>
</dbReference>
<evidence type="ECO:0000256" key="13">
    <source>
        <dbReference type="PIRSR" id="PIRSR018001-3"/>
    </source>
</evidence>
<dbReference type="Ensembl" id="ENSGWIT00000023367.1">
    <property type="protein sequence ID" value="ENSGWIP00000021295.1"/>
    <property type="gene ID" value="ENSGWIG00000011297.1"/>
</dbReference>
<evidence type="ECO:0000256" key="12">
    <source>
        <dbReference type="PIRSR" id="PIRSR018001-1"/>
    </source>
</evidence>
<evidence type="ECO:0000313" key="17">
    <source>
        <dbReference type="Proteomes" id="UP000694680"/>
    </source>
</evidence>
<evidence type="ECO:0000256" key="11">
    <source>
        <dbReference type="ARBA" id="ARBA00042829"/>
    </source>
</evidence>
<dbReference type="PANTHER" id="PTHR15162">
    <property type="entry name" value="ASPARTOACYLASE"/>
    <property type="match status" value="1"/>
</dbReference>
<reference evidence="16" key="3">
    <citation type="submission" date="2025-09" db="UniProtKB">
        <authorList>
            <consortium name="Ensembl"/>
        </authorList>
    </citation>
    <scope>IDENTIFICATION</scope>
</reference>
<keyword evidence="8" id="KW-0539">Nucleus</keyword>
<dbReference type="GO" id="GO:0005829">
    <property type="term" value="C:cytosol"/>
    <property type="evidence" value="ECO:0007669"/>
    <property type="project" value="TreeGrafter"/>
</dbReference>
<reference evidence="16" key="2">
    <citation type="submission" date="2025-08" db="UniProtKB">
        <authorList>
            <consortium name="Ensembl"/>
        </authorList>
    </citation>
    <scope>IDENTIFICATION</scope>
</reference>
<evidence type="ECO:0000256" key="7">
    <source>
        <dbReference type="ARBA" id="ARBA00022833"/>
    </source>
</evidence>
<evidence type="ECO:0000256" key="5">
    <source>
        <dbReference type="ARBA" id="ARBA00022723"/>
    </source>
</evidence>
<evidence type="ECO:0000256" key="2">
    <source>
        <dbReference type="ARBA" id="ARBA00004496"/>
    </source>
</evidence>
<feature type="binding site" evidence="13">
    <location>
        <position position="20"/>
    </location>
    <ligand>
        <name>Zn(2+)</name>
        <dbReference type="ChEBI" id="CHEBI:29105"/>
    </ligand>
</feature>
<feature type="binding site" evidence="13">
    <location>
        <position position="115"/>
    </location>
    <ligand>
        <name>Zn(2+)</name>
        <dbReference type="ChEBI" id="CHEBI:29105"/>
    </ligand>
</feature>
<evidence type="ECO:0000256" key="9">
    <source>
        <dbReference type="ARBA" id="ARBA00039016"/>
    </source>
</evidence>
<dbReference type="GO" id="GO:0019807">
    <property type="term" value="F:aspartoacylase activity"/>
    <property type="evidence" value="ECO:0007669"/>
    <property type="project" value="UniProtKB-EC"/>
</dbReference>
<dbReference type="GO" id="GO:0046872">
    <property type="term" value="F:metal ion binding"/>
    <property type="evidence" value="ECO:0007669"/>
    <property type="project" value="UniProtKB-KW"/>
</dbReference>
<organism evidence="16 17">
    <name type="scientific">Gouania willdenowi</name>
    <name type="common">Blunt-snouted clingfish</name>
    <name type="synonym">Lepadogaster willdenowi</name>
    <dbReference type="NCBI Taxonomy" id="441366"/>
    <lineage>
        <taxon>Eukaryota</taxon>
        <taxon>Metazoa</taxon>
        <taxon>Chordata</taxon>
        <taxon>Craniata</taxon>
        <taxon>Vertebrata</taxon>
        <taxon>Euteleostomi</taxon>
        <taxon>Actinopterygii</taxon>
        <taxon>Neopterygii</taxon>
        <taxon>Teleostei</taxon>
        <taxon>Neoteleostei</taxon>
        <taxon>Acanthomorphata</taxon>
        <taxon>Ovalentaria</taxon>
        <taxon>Blenniimorphae</taxon>
        <taxon>Blenniiformes</taxon>
        <taxon>Gobiesocoidei</taxon>
        <taxon>Gobiesocidae</taxon>
        <taxon>Gobiesocinae</taxon>
        <taxon>Gouania</taxon>
    </lineage>
</organism>
<dbReference type="Pfam" id="PF04952">
    <property type="entry name" value="AstE_AspA_hybrid"/>
    <property type="match status" value="1"/>
</dbReference>
<dbReference type="NCBIfam" id="NF002601">
    <property type="entry name" value="PRK02259.1"/>
    <property type="match status" value="1"/>
</dbReference>
<dbReference type="PIRSF" id="PIRSF018001">
    <property type="entry name" value="Aspartoacylase"/>
    <property type="match status" value="1"/>
</dbReference>
<dbReference type="GO" id="GO:0016788">
    <property type="term" value="F:hydrolase activity, acting on ester bonds"/>
    <property type="evidence" value="ECO:0007669"/>
    <property type="project" value="InterPro"/>
</dbReference>
<evidence type="ECO:0000259" key="14">
    <source>
        <dbReference type="Pfam" id="PF04952"/>
    </source>
</evidence>
<sequence length="295" mass="33232">RPALPVHRSARRVAIFGGTHGNEMSGVMLVNLWVQNNTEVQRKGVEVQPFITNPKAVEKCTRYVDTDLNRAFTPENLSTLGGGDLPYEVRRAQEINRMFGPKGSPEAYDVIFDLHNTTSNMGCTLLLESSKDHFNLQMMNYIQASVSNSNLYCVCCFFAGLEVGPQPQGVLRSNIFESMRDILKHALDFIELFNAGMEFPPCTVEVFRLSERIDYPRDDNGNIIAMVHPNLQDCDWEPLNPGDPMFQTFDGKTIHYQGSGTVYPTFINEAAYYEKQQAFATTRRESLVASAIRKA</sequence>
<evidence type="ECO:0000256" key="8">
    <source>
        <dbReference type="ARBA" id="ARBA00023242"/>
    </source>
</evidence>
<dbReference type="InterPro" id="IPR016708">
    <property type="entry name" value="Aspartoacylase"/>
</dbReference>
<feature type="domain" description="AstE/AspA barrel-sandwich hybrid" evidence="14">
    <location>
        <begin position="203"/>
        <end position="283"/>
    </location>
</feature>
<feature type="domain" description="Succinylglutamate desuccinylase/Aspartoacylase catalytic" evidence="15">
    <location>
        <begin position="10"/>
        <end position="147"/>
    </location>
</feature>
<evidence type="ECO:0000256" key="6">
    <source>
        <dbReference type="ARBA" id="ARBA00022801"/>
    </source>
</evidence>
<keyword evidence="7 13" id="KW-0862">Zinc</keyword>
<dbReference type="Proteomes" id="UP000694680">
    <property type="component" value="Chromosome 14"/>
</dbReference>
<comment type="similarity">
    <text evidence="3">Belongs to the AspA/AstE family. Aspartoacylase subfamily.</text>
</comment>
<dbReference type="AlphaFoldDB" id="A0A8C5EG30"/>
<dbReference type="GO" id="GO:0005634">
    <property type="term" value="C:nucleus"/>
    <property type="evidence" value="ECO:0007669"/>
    <property type="project" value="UniProtKB-SubCell"/>
</dbReference>
<dbReference type="FunFam" id="2.20.25.160:FF:000001">
    <property type="entry name" value="Aspartoacylase"/>
    <property type="match status" value="1"/>
</dbReference>
<name>A0A8C5EG30_GOUWI</name>
<gene>
    <name evidence="16" type="primary">aspa</name>
</gene>
<evidence type="ECO:0000256" key="1">
    <source>
        <dbReference type="ARBA" id="ARBA00004123"/>
    </source>
</evidence>
<evidence type="ECO:0000256" key="3">
    <source>
        <dbReference type="ARBA" id="ARBA00006173"/>
    </source>
</evidence>
<feature type="active site" description="Proton donor/acceptor" evidence="12">
    <location>
        <position position="162"/>
    </location>
</feature>